<dbReference type="RefSeq" id="WP_387905660.1">
    <property type="nucleotide sequence ID" value="NZ_JBIBEG010000007.1"/>
</dbReference>
<gene>
    <name evidence="2" type="ORF">ACFY8O_24295</name>
</gene>
<reference evidence="2 3" key="1">
    <citation type="submission" date="2024-10" db="EMBL/GenBank/DDBJ databases">
        <title>The Natural Products Discovery Center: Release of the First 8490 Sequenced Strains for Exploring Actinobacteria Biosynthetic Diversity.</title>
        <authorList>
            <person name="Kalkreuter E."/>
            <person name="Kautsar S.A."/>
            <person name="Yang D."/>
            <person name="Bader C.D."/>
            <person name="Teijaro C.N."/>
            <person name="Fluegel L."/>
            <person name="Davis C.M."/>
            <person name="Simpson J.R."/>
            <person name="Lauterbach L."/>
            <person name="Steele A.D."/>
            <person name="Gui C."/>
            <person name="Meng S."/>
            <person name="Li G."/>
            <person name="Viehrig K."/>
            <person name="Ye F."/>
            <person name="Su P."/>
            <person name="Kiefer A.F."/>
            <person name="Nichols A."/>
            <person name="Cepeda A.J."/>
            <person name="Yan W."/>
            <person name="Fan B."/>
            <person name="Jiang Y."/>
            <person name="Adhikari A."/>
            <person name="Zheng C.-J."/>
            <person name="Schuster L."/>
            <person name="Cowan T.M."/>
            <person name="Smanski M.J."/>
            <person name="Chevrette M.G."/>
            <person name="De Carvalho L.P.S."/>
            <person name="Shen B."/>
        </authorList>
    </citation>
    <scope>NUCLEOTIDE SEQUENCE [LARGE SCALE GENOMIC DNA]</scope>
    <source>
        <strain evidence="2 3">NPDC012540</strain>
    </source>
</reference>
<evidence type="ECO:0000256" key="1">
    <source>
        <dbReference type="SAM" id="MobiDB-lite"/>
    </source>
</evidence>
<evidence type="ECO:0000313" key="3">
    <source>
        <dbReference type="Proteomes" id="UP001602322"/>
    </source>
</evidence>
<feature type="compositionally biased region" description="Low complexity" evidence="1">
    <location>
        <begin position="179"/>
        <end position="197"/>
    </location>
</feature>
<evidence type="ECO:0000313" key="2">
    <source>
        <dbReference type="EMBL" id="MFF5899018.1"/>
    </source>
</evidence>
<dbReference type="Proteomes" id="UP001602322">
    <property type="component" value="Unassembled WGS sequence"/>
</dbReference>
<name>A0ABW6XAC2_9ACTN</name>
<comment type="caution">
    <text evidence="2">The sequence shown here is derived from an EMBL/GenBank/DDBJ whole genome shotgun (WGS) entry which is preliminary data.</text>
</comment>
<keyword evidence="3" id="KW-1185">Reference proteome</keyword>
<sequence length="197" mass="20034">MRSPRDGQRPGRPCVPRGAVRFPRSGQSFRPPAVPRGRRETPAPMLAALLLALLTVFGGTAPAAALAPSVPSVTTHLFDRTAPLDGPHADALTEPGRWAEAAPLPGPRAGIDRPHAPHLVPPPGHGALPPRPPGLIVPRGPAPARAGAAHAVSGRVDATLPGVRGPPGTTAGQPACHRSCSTDQSSSSAATSPGRPR</sequence>
<protein>
    <submittedName>
        <fullName evidence="2">Uncharacterized protein</fullName>
    </submittedName>
</protein>
<dbReference type="EMBL" id="JBIBEG010000007">
    <property type="protein sequence ID" value="MFF5899018.1"/>
    <property type="molecule type" value="Genomic_DNA"/>
</dbReference>
<feature type="region of interest" description="Disordered" evidence="1">
    <location>
        <begin position="141"/>
        <end position="197"/>
    </location>
</feature>
<feature type="compositionally biased region" description="Low complexity" evidence="1">
    <location>
        <begin position="141"/>
        <end position="156"/>
    </location>
</feature>
<accession>A0ABW6XAC2</accession>
<organism evidence="2 3">
    <name type="scientific">Streptomyces argenteolus</name>
    <dbReference type="NCBI Taxonomy" id="67274"/>
    <lineage>
        <taxon>Bacteria</taxon>
        <taxon>Bacillati</taxon>
        <taxon>Actinomycetota</taxon>
        <taxon>Actinomycetes</taxon>
        <taxon>Kitasatosporales</taxon>
        <taxon>Streptomycetaceae</taxon>
        <taxon>Streptomyces</taxon>
    </lineage>
</organism>
<proteinExistence type="predicted"/>
<feature type="region of interest" description="Disordered" evidence="1">
    <location>
        <begin position="1"/>
        <end position="40"/>
    </location>
</feature>